<feature type="compositionally biased region" description="Polar residues" evidence="5">
    <location>
        <begin position="403"/>
        <end position="419"/>
    </location>
</feature>
<protein>
    <recommendedName>
        <fullName evidence="6">HSF-type DNA-binding domain-containing protein</fullName>
    </recommendedName>
</protein>
<dbReference type="PANTHER" id="PTHR10015">
    <property type="entry name" value="HEAT SHOCK TRANSCRIPTION FACTOR"/>
    <property type="match status" value="1"/>
</dbReference>
<evidence type="ECO:0000313" key="8">
    <source>
        <dbReference type="Proteomes" id="UP001530293"/>
    </source>
</evidence>
<feature type="compositionally biased region" description="Low complexity" evidence="5">
    <location>
        <begin position="259"/>
        <end position="306"/>
    </location>
</feature>
<comment type="similarity">
    <text evidence="4">Belongs to the HSF family.</text>
</comment>
<dbReference type="PANTHER" id="PTHR10015:SF206">
    <property type="entry name" value="HSF-TYPE DNA-BINDING DOMAIN-CONTAINING PROTEIN"/>
    <property type="match status" value="1"/>
</dbReference>
<evidence type="ECO:0000256" key="1">
    <source>
        <dbReference type="ARBA" id="ARBA00004123"/>
    </source>
</evidence>
<evidence type="ECO:0000256" key="5">
    <source>
        <dbReference type="SAM" id="MobiDB-lite"/>
    </source>
</evidence>
<dbReference type="FunFam" id="1.10.10.10:FF:000479">
    <property type="entry name" value="Predicted protein"/>
    <property type="match status" value="1"/>
</dbReference>
<dbReference type="GO" id="GO:0005634">
    <property type="term" value="C:nucleus"/>
    <property type="evidence" value="ECO:0007669"/>
    <property type="project" value="UniProtKB-SubCell"/>
</dbReference>
<proteinExistence type="inferred from homology"/>
<evidence type="ECO:0000259" key="6">
    <source>
        <dbReference type="SMART" id="SM00415"/>
    </source>
</evidence>
<accession>A0ABD3M215</accession>
<dbReference type="GO" id="GO:0003677">
    <property type="term" value="F:DNA binding"/>
    <property type="evidence" value="ECO:0007669"/>
    <property type="project" value="UniProtKB-KW"/>
</dbReference>
<comment type="caution">
    <text evidence="7">The sequence shown here is derived from an EMBL/GenBank/DDBJ whole genome shotgun (WGS) entry which is preliminary data.</text>
</comment>
<evidence type="ECO:0000256" key="2">
    <source>
        <dbReference type="ARBA" id="ARBA00023125"/>
    </source>
</evidence>
<feature type="compositionally biased region" description="Low complexity" evidence="5">
    <location>
        <begin position="10"/>
        <end position="20"/>
    </location>
</feature>
<evidence type="ECO:0000256" key="3">
    <source>
        <dbReference type="ARBA" id="ARBA00023242"/>
    </source>
</evidence>
<dbReference type="InterPro" id="IPR000232">
    <property type="entry name" value="HSF_DNA-bd"/>
</dbReference>
<reference evidence="7 8" key="1">
    <citation type="submission" date="2024-10" db="EMBL/GenBank/DDBJ databases">
        <title>Updated reference genomes for cyclostephanoid diatoms.</title>
        <authorList>
            <person name="Roberts W.R."/>
            <person name="Alverson A.J."/>
        </authorList>
    </citation>
    <scope>NUCLEOTIDE SEQUENCE [LARGE SCALE GENOMIC DNA]</scope>
    <source>
        <strain evidence="7 8">AJA232-27</strain>
    </source>
</reference>
<dbReference type="SUPFAM" id="SSF46785">
    <property type="entry name" value="Winged helix' DNA-binding domain"/>
    <property type="match status" value="1"/>
</dbReference>
<keyword evidence="8" id="KW-1185">Reference proteome</keyword>
<feature type="region of interest" description="Disordered" evidence="5">
    <location>
        <begin position="258"/>
        <end position="311"/>
    </location>
</feature>
<gene>
    <name evidence="7" type="ORF">ACHAWU_009268</name>
</gene>
<keyword evidence="2" id="KW-0238">DNA-binding</keyword>
<evidence type="ECO:0000313" key="7">
    <source>
        <dbReference type="EMBL" id="KAL3758064.1"/>
    </source>
</evidence>
<organism evidence="7 8">
    <name type="scientific">Discostella pseudostelligera</name>
    <dbReference type="NCBI Taxonomy" id="259834"/>
    <lineage>
        <taxon>Eukaryota</taxon>
        <taxon>Sar</taxon>
        <taxon>Stramenopiles</taxon>
        <taxon>Ochrophyta</taxon>
        <taxon>Bacillariophyta</taxon>
        <taxon>Coscinodiscophyceae</taxon>
        <taxon>Thalassiosirophycidae</taxon>
        <taxon>Stephanodiscales</taxon>
        <taxon>Stephanodiscaceae</taxon>
        <taxon>Discostella</taxon>
    </lineage>
</organism>
<feature type="region of interest" description="Disordered" evidence="5">
    <location>
        <begin position="1"/>
        <end position="37"/>
    </location>
</feature>
<dbReference type="EMBL" id="JALLBG020000241">
    <property type="protein sequence ID" value="KAL3758064.1"/>
    <property type="molecule type" value="Genomic_DNA"/>
</dbReference>
<comment type="subcellular location">
    <subcellularLocation>
        <location evidence="1">Nucleus</location>
    </subcellularLocation>
</comment>
<dbReference type="InterPro" id="IPR036390">
    <property type="entry name" value="WH_DNA-bd_sf"/>
</dbReference>
<feature type="region of interest" description="Disordered" evidence="5">
    <location>
        <begin position="403"/>
        <end position="423"/>
    </location>
</feature>
<name>A0ABD3M215_9STRA</name>
<dbReference type="Gene3D" id="1.10.10.10">
    <property type="entry name" value="Winged helix-like DNA-binding domain superfamily/Winged helix DNA-binding domain"/>
    <property type="match status" value="1"/>
</dbReference>
<dbReference type="SMART" id="SM00415">
    <property type="entry name" value="HSF"/>
    <property type="match status" value="1"/>
</dbReference>
<evidence type="ECO:0000256" key="4">
    <source>
        <dbReference type="RuleBase" id="RU004020"/>
    </source>
</evidence>
<keyword evidence="3" id="KW-0539">Nucleus</keyword>
<dbReference type="Proteomes" id="UP001530293">
    <property type="component" value="Unassembled WGS sequence"/>
</dbReference>
<sequence>MKMMVAQSQAANNNTRSTATTHRRRRAPQRPGKTATQKERLFVQHNYHDLANEMDSPAGSTTVMEAATTKFDVSSPSALSASSSSSSNPFPIKLHHLLEESEASGLGHIISWQPHGRAFKIHNPTLFTDTIMQKYFPKMRKLPSLQRQFNLYGFERLTRDGPDAGAYYHEAFLRYRPGLSLARMTRKRVKGTGYKAASNPEAEPNLYAFPFMVPTTTASTKKEEEAEEKALSGLQQQLCAALGTSDMSFLSSNFFASAQEQQPESPSLQQQQQQQGRMTSSPYQVVSSSSSSASSSWPSPSMPSSSNNDVMQASLSPQMSYTTSNGLGNNLMSTTSSPVANPFAMDSFMDRYLNLPQSTQDSMLQDVLTMNDSSSVDPFMDKYLSGEGGAAMTSTSFSRQGSITSSSWTELPSRQQASSIAMPPLLQGSYQRGRSMGSFSVAPIMLGKDLESDVDGFMDRYLSLPRATQDSILQDLLCLNDGGAGDANSSSSMLSMDPFCS</sequence>
<dbReference type="InterPro" id="IPR036388">
    <property type="entry name" value="WH-like_DNA-bd_sf"/>
</dbReference>
<dbReference type="AlphaFoldDB" id="A0ABD3M215"/>
<dbReference type="Pfam" id="PF00447">
    <property type="entry name" value="HSF_DNA-bind"/>
    <property type="match status" value="1"/>
</dbReference>
<feature type="domain" description="HSF-type DNA-binding" evidence="6">
    <location>
        <begin position="86"/>
        <end position="187"/>
    </location>
</feature>